<accession>A0AAP6JEQ8</accession>
<dbReference type="Proteomes" id="UP001302316">
    <property type="component" value="Unassembled WGS sequence"/>
</dbReference>
<dbReference type="EMBL" id="JAYGII010000006">
    <property type="protein sequence ID" value="MEA5445132.1"/>
    <property type="molecule type" value="Genomic_DNA"/>
</dbReference>
<name>A0AAP6JEQ8_9GAMM</name>
<gene>
    <name evidence="1" type="ORF">VCB98_04765</name>
</gene>
<reference evidence="1 2" key="1">
    <citation type="submission" date="2023-12" db="EMBL/GenBank/DDBJ databases">
        <title>Whole-genome sequencing of halo(alkali)philic microorganisms from hypersaline lakes.</title>
        <authorList>
            <person name="Sorokin D.Y."/>
            <person name="Merkel A.Y."/>
            <person name="Messina E."/>
            <person name="Yakimov M."/>
        </authorList>
    </citation>
    <scope>NUCLEOTIDE SEQUENCE [LARGE SCALE GENOMIC DNA]</scope>
    <source>
        <strain evidence="1 2">AB-CW1</strain>
    </source>
</reference>
<organism evidence="1 2">
    <name type="scientific">Natronospira elongata</name>
    <dbReference type="NCBI Taxonomy" id="3110268"/>
    <lineage>
        <taxon>Bacteria</taxon>
        <taxon>Pseudomonadati</taxon>
        <taxon>Pseudomonadota</taxon>
        <taxon>Gammaproteobacteria</taxon>
        <taxon>Natronospirales</taxon>
        <taxon>Natronospiraceae</taxon>
        <taxon>Natronospira</taxon>
    </lineage>
</organism>
<protein>
    <submittedName>
        <fullName evidence="1">Uncharacterized protein</fullName>
    </submittedName>
</protein>
<sequence length="82" mass="9808">MERQITRCNSHRNPSDYRCITETEVLSDIQYFRDQLAELPVDADRYTQARRHVYITLLQQRRQLLAATRAGRPEDWPAFKLD</sequence>
<dbReference type="RefSeq" id="WP_346050762.1">
    <property type="nucleotide sequence ID" value="NZ_JAYGII010000006.1"/>
</dbReference>
<keyword evidence="2" id="KW-1185">Reference proteome</keyword>
<evidence type="ECO:0000313" key="2">
    <source>
        <dbReference type="Proteomes" id="UP001302316"/>
    </source>
</evidence>
<dbReference type="AlphaFoldDB" id="A0AAP6JEQ8"/>
<proteinExistence type="predicted"/>
<comment type="caution">
    <text evidence="1">The sequence shown here is derived from an EMBL/GenBank/DDBJ whole genome shotgun (WGS) entry which is preliminary data.</text>
</comment>
<evidence type="ECO:0000313" key="1">
    <source>
        <dbReference type="EMBL" id="MEA5445132.1"/>
    </source>
</evidence>